<reference evidence="2 3" key="1">
    <citation type="journal article" date="2020" name="Nat. Commun.">
        <title>Genome of Tripterygium wilfordii and identification of cytochrome P450 involved in triptolide biosynthesis.</title>
        <authorList>
            <person name="Tu L."/>
            <person name="Su P."/>
            <person name="Zhang Z."/>
            <person name="Gao L."/>
            <person name="Wang J."/>
            <person name="Hu T."/>
            <person name="Zhou J."/>
            <person name="Zhang Y."/>
            <person name="Zhao Y."/>
            <person name="Liu Y."/>
            <person name="Song Y."/>
            <person name="Tong Y."/>
            <person name="Lu Y."/>
            <person name="Yang J."/>
            <person name="Xu C."/>
            <person name="Jia M."/>
            <person name="Peters R.J."/>
            <person name="Huang L."/>
            <person name="Gao W."/>
        </authorList>
    </citation>
    <scope>NUCLEOTIDE SEQUENCE [LARGE SCALE GENOMIC DNA]</scope>
    <source>
        <strain evidence="3">cv. XIE 37</strain>
        <tissue evidence="2">Leaf</tissue>
    </source>
</reference>
<gene>
    <name evidence="2" type="ORF">HS088_TW08G00861</name>
</gene>
<name>A0A7J7DD71_TRIWF</name>
<dbReference type="InParanoid" id="A0A7J7DD71"/>
<dbReference type="EMBL" id="JAAARO010000008">
    <property type="protein sequence ID" value="KAF5744261.1"/>
    <property type="molecule type" value="Genomic_DNA"/>
</dbReference>
<accession>A0A7J7DD71</accession>
<sequence>MENENDLQIKKILEHVGVKGAQEENTMKPTSTSNEVKEKYQTPHNEHSTDRFESVLKIATPNYLGTDVFTINSSF</sequence>
<feature type="compositionally biased region" description="Basic and acidic residues" evidence="1">
    <location>
        <begin position="35"/>
        <end position="48"/>
    </location>
</feature>
<protein>
    <submittedName>
        <fullName evidence="2">Uncharacterized protein</fullName>
    </submittedName>
</protein>
<dbReference type="AlphaFoldDB" id="A0A7J7DD71"/>
<feature type="region of interest" description="Disordered" evidence="1">
    <location>
        <begin position="18"/>
        <end position="48"/>
    </location>
</feature>
<comment type="caution">
    <text evidence="2">The sequence shown here is derived from an EMBL/GenBank/DDBJ whole genome shotgun (WGS) entry which is preliminary data.</text>
</comment>
<dbReference type="Proteomes" id="UP000593562">
    <property type="component" value="Unassembled WGS sequence"/>
</dbReference>
<keyword evidence="3" id="KW-1185">Reference proteome</keyword>
<organism evidence="2 3">
    <name type="scientific">Tripterygium wilfordii</name>
    <name type="common">Thunder God vine</name>
    <dbReference type="NCBI Taxonomy" id="458696"/>
    <lineage>
        <taxon>Eukaryota</taxon>
        <taxon>Viridiplantae</taxon>
        <taxon>Streptophyta</taxon>
        <taxon>Embryophyta</taxon>
        <taxon>Tracheophyta</taxon>
        <taxon>Spermatophyta</taxon>
        <taxon>Magnoliopsida</taxon>
        <taxon>eudicotyledons</taxon>
        <taxon>Gunneridae</taxon>
        <taxon>Pentapetalae</taxon>
        <taxon>rosids</taxon>
        <taxon>fabids</taxon>
        <taxon>Celastrales</taxon>
        <taxon>Celastraceae</taxon>
        <taxon>Tripterygium</taxon>
    </lineage>
</organism>
<proteinExistence type="predicted"/>
<evidence type="ECO:0000313" key="2">
    <source>
        <dbReference type="EMBL" id="KAF5744261.1"/>
    </source>
</evidence>
<evidence type="ECO:0000313" key="3">
    <source>
        <dbReference type="Proteomes" id="UP000593562"/>
    </source>
</evidence>
<evidence type="ECO:0000256" key="1">
    <source>
        <dbReference type="SAM" id="MobiDB-lite"/>
    </source>
</evidence>